<keyword evidence="4 6" id="KW-1133">Transmembrane helix</keyword>
<keyword evidence="2 7" id="KW-0132">Cell division</keyword>
<evidence type="ECO:0000313" key="7">
    <source>
        <dbReference type="EMBL" id="SEQ04587.1"/>
    </source>
</evidence>
<evidence type="ECO:0000313" key="8">
    <source>
        <dbReference type="Proteomes" id="UP000198999"/>
    </source>
</evidence>
<evidence type="ECO:0000256" key="5">
    <source>
        <dbReference type="ARBA" id="ARBA00023306"/>
    </source>
</evidence>
<gene>
    <name evidence="7" type="ORF">SAMN05421824_1014</name>
</gene>
<keyword evidence="8" id="KW-1185">Reference proteome</keyword>
<evidence type="ECO:0000256" key="3">
    <source>
        <dbReference type="ARBA" id="ARBA00022692"/>
    </source>
</evidence>
<protein>
    <submittedName>
        <fullName evidence="7">Cell division protein FtsQ</fullName>
    </submittedName>
</protein>
<evidence type="ECO:0000256" key="2">
    <source>
        <dbReference type="ARBA" id="ARBA00022618"/>
    </source>
</evidence>
<dbReference type="EMBL" id="FOFN01000001">
    <property type="protein sequence ID" value="SEQ04587.1"/>
    <property type="molecule type" value="Genomic_DNA"/>
</dbReference>
<dbReference type="STRING" id="419940.SAMN05421824_1014"/>
<keyword evidence="3 6" id="KW-0812">Transmembrane</keyword>
<evidence type="ECO:0000256" key="1">
    <source>
        <dbReference type="ARBA" id="ARBA00022475"/>
    </source>
</evidence>
<dbReference type="InterPro" id="IPR026579">
    <property type="entry name" value="FtsQ"/>
</dbReference>
<dbReference type="AlphaFoldDB" id="A0A1H9CU19"/>
<feature type="transmembrane region" description="Helical" evidence="6">
    <location>
        <begin position="6"/>
        <end position="24"/>
    </location>
</feature>
<accession>A0A1H9CU19</accession>
<organism evidence="7 8">
    <name type="scientific">Hyunsoonleella jejuensis</name>
    <dbReference type="NCBI Taxonomy" id="419940"/>
    <lineage>
        <taxon>Bacteria</taxon>
        <taxon>Pseudomonadati</taxon>
        <taxon>Bacteroidota</taxon>
        <taxon>Flavobacteriia</taxon>
        <taxon>Flavobacteriales</taxon>
        <taxon>Flavobacteriaceae</taxon>
    </lineage>
</organism>
<proteinExistence type="predicted"/>
<keyword evidence="1" id="KW-1003">Cell membrane</keyword>
<evidence type="ECO:0000256" key="6">
    <source>
        <dbReference type="SAM" id="Phobius"/>
    </source>
</evidence>
<dbReference type="Proteomes" id="UP000198999">
    <property type="component" value="Unassembled WGS sequence"/>
</dbReference>
<keyword evidence="5" id="KW-0131">Cell cycle</keyword>
<dbReference type="GO" id="GO:0090529">
    <property type="term" value="P:cell septum assembly"/>
    <property type="evidence" value="ECO:0007669"/>
    <property type="project" value="InterPro"/>
</dbReference>
<keyword evidence="6" id="KW-0472">Membrane</keyword>
<reference evidence="7 8" key="1">
    <citation type="submission" date="2016-10" db="EMBL/GenBank/DDBJ databases">
        <authorList>
            <person name="de Groot N.N."/>
        </authorList>
    </citation>
    <scope>NUCLEOTIDE SEQUENCE [LARGE SCALE GENOMIC DNA]</scope>
    <source>
        <strain evidence="7 8">DSM 21035</strain>
    </source>
</reference>
<sequence>MLQVNWNYIKMLALLIIVVLLYAFSSVKNDVRKISKANISFLGENNLFITHETVSKLLIQNQQRVENEAKETLDLNTLENALNSNPMIKSAEVYVAVNGTLNAEIKQKRPVARVSTNASYYIDDEGNYMPLSSNFTARVPLVTGYVEKNNLKNVFQVARKVGTDDFLKHHVVEIHQNINGALALRLRQCDFIVNLGELSFLDKKINNLKAFYKKSLKEKTLDKYSKVNLQFDNQVVCTKA</sequence>
<evidence type="ECO:0000256" key="4">
    <source>
        <dbReference type="ARBA" id="ARBA00022989"/>
    </source>
</evidence>
<name>A0A1H9CU19_9FLAO</name>
<dbReference type="PANTHER" id="PTHR35851:SF1">
    <property type="entry name" value="CELL DIVISION PROTEIN FTSQ"/>
    <property type="match status" value="1"/>
</dbReference>
<dbReference type="PANTHER" id="PTHR35851">
    <property type="entry name" value="CELL DIVISION PROTEIN FTSQ"/>
    <property type="match status" value="1"/>
</dbReference>